<dbReference type="Pfam" id="PF01926">
    <property type="entry name" value="MMR_HSR1"/>
    <property type="match status" value="1"/>
</dbReference>
<dbReference type="GO" id="GO:0005886">
    <property type="term" value="C:plasma membrane"/>
    <property type="evidence" value="ECO:0007669"/>
    <property type="project" value="TreeGrafter"/>
</dbReference>
<evidence type="ECO:0000259" key="3">
    <source>
        <dbReference type="Pfam" id="PF07670"/>
    </source>
</evidence>
<evidence type="ECO:0000313" key="5">
    <source>
        <dbReference type="Proteomes" id="UP000239907"/>
    </source>
</evidence>
<feature type="domain" description="G" evidence="2">
    <location>
        <begin position="2"/>
        <end position="79"/>
    </location>
</feature>
<dbReference type="Pfam" id="PF07670">
    <property type="entry name" value="Gate"/>
    <property type="match status" value="2"/>
</dbReference>
<protein>
    <recommendedName>
        <fullName evidence="6">GTP-binding protein</fullName>
    </recommendedName>
</protein>
<dbReference type="PANTHER" id="PTHR43185">
    <property type="entry name" value="FERROUS IRON TRANSPORT PROTEIN B"/>
    <property type="match status" value="1"/>
</dbReference>
<feature type="domain" description="Nucleoside transporter/FeoB GTPase Gate" evidence="3">
    <location>
        <begin position="251"/>
        <end position="343"/>
    </location>
</feature>
<dbReference type="PANTHER" id="PTHR43185:SF1">
    <property type="entry name" value="FE(2+) TRANSPORTER FEOB"/>
    <property type="match status" value="1"/>
</dbReference>
<keyword evidence="5" id="KW-1185">Reference proteome</keyword>
<feature type="transmembrane region" description="Helical" evidence="1">
    <location>
        <begin position="522"/>
        <end position="543"/>
    </location>
</feature>
<evidence type="ECO:0000313" key="4">
    <source>
        <dbReference type="EMBL" id="PQJ30253.1"/>
    </source>
</evidence>
<keyword evidence="1" id="KW-1133">Transmembrane helix</keyword>
<evidence type="ECO:0008006" key="6">
    <source>
        <dbReference type="Google" id="ProtNLM"/>
    </source>
</evidence>
<gene>
    <name evidence="4" type="ORF">BSZ32_04465</name>
</gene>
<accession>A0A2S7U7P6</accession>
<sequence length="544" mass="57995">MVFGCESVGKTQLLASLTGRLPVSENFLGSTIACDTYIDVDLCWTDTPGIVRESETQATRSALEHIDLANRVMLVARADRAADELPALLPTAAGKLGFVALTFADKISSENEIQTEKLEKALGVPVFLVNARELKASEASAIRNAVRTSTEKFSTICNSIPEILPLPEKVKTAKKNLWLALCSNPLIAFLLLFLPAALAILYTNSFADWLYDPIARVIKPALEAVTTWPGLPAALIGGDYGLLAMFPFLLLYAVPSIIVFSAVLAIYKSTGLIDRLSYALHPLLRPVGLGGRELVRVVMGFGCNVPAIVASRSCHSCSRCACVSAISFGAACSYQLPATLAVFAAAGMAELGMVYLAVLAVTTLIYLRFTTPKILRLASNAIVAPPVDSLIRPSWRAVWREVASSLKSFVIMAFPIFVVICIAASLLDYLGVIASLSEVLAPALALFNLPADAASAVVLGSIRKDGIAIGLLDGSGEGLKVALTTPAQVLTAVYLSGVLLPCLVTVFTIIKEMRWKFAASLCAKQMLWASGFAMIIAWSGAFLF</sequence>
<feature type="transmembrane region" description="Helical" evidence="1">
    <location>
        <begin position="177"/>
        <end position="202"/>
    </location>
</feature>
<keyword evidence="1" id="KW-0472">Membrane</keyword>
<dbReference type="InterPro" id="IPR011642">
    <property type="entry name" value="Gate_dom"/>
</dbReference>
<keyword evidence="1" id="KW-0812">Transmembrane</keyword>
<feature type="transmembrane region" description="Helical" evidence="1">
    <location>
        <begin position="240"/>
        <end position="267"/>
    </location>
</feature>
<feature type="transmembrane region" description="Helical" evidence="1">
    <location>
        <begin position="409"/>
        <end position="427"/>
    </location>
</feature>
<dbReference type="GO" id="GO:0015093">
    <property type="term" value="F:ferrous iron transmembrane transporter activity"/>
    <property type="evidence" value="ECO:0007669"/>
    <property type="project" value="TreeGrafter"/>
</dbReference>
<dbReference type="Proteomes" id="UP000239907">
    <property type="component" value="Unassembled WGS sequence"/>
</dbReference>
<dbReference type="InterPro" id="IPR050860">
    <property type="entry name" value="FeoB_GTPase"/>
</dbReference>
<organism evidence="4 5">
    <name type="scientific">Rubritalea profundi</name>
    <dbReference type="NCBI Taxonomy" id="1658618"/>
    <lineage>
        <taxon>Bacteria</taxon>
        <taxon>Pseudomonadati</taxon>
        <taxon>Verrucomicrobiota</taxon>
        <taxon>Verrucomicrobiia</taxon>
        <taxon>Verrucomicrobiales</taxon>
        <taxon>Rubritaleaceae</taxon>
        <taxon>Rubritalea</taxon>
    </lineage>
</organism>
<comment type="caution">
    <text evidence="4">The sequence shown here is derived from an EMBL/GenBank/DDBJ whole genome shotgun (WGS) entry which is preliminary data.</text>
</comment>
<evidence type="ECO:0000259" key="2">
    <source>
        <dbReference type="Pfam" id="PF01926"/>
    </source>
</evidence>
<dbReference type="Gene3D" id="3.40.50.300">
    <property type="entry name" value="P-loop containing nucleotide triphosphate hydrolases"/>
    <property type="match status" value="1"/>
</dbReference>
<name>A0A2S7U7P6_9BACT</name>
<dbReference type="SUPFAM" id="SSF52540">
    <property type="entry name" value="P-loop containing nucleoside triphosphate hydrolases"/>
    <property type="match status" value="1"/>
</dbReference>
<dbReference type="AlphaFoldDB" id="A0A2S7U7P6"/>
<dbReference type="InterPro" id="IPR027417">
    <property type="entry name" value="P-loop_NTPase"/>
</dbReference>
<dbReference type="InterPro" id="IPR006073">
    <property type="entry name" value="GTP-bd"/>
</dbReference>
<proteinExistence type="predicted"/>
<dbReference type="GO" id="GO:0005525">
    <property type="term" value="F:GTP binding"/>
    <property type="evidence" value="ECO:0007669"/>
    <property type="project" value="InterPro"/>
</dbReference>
<feature type="transmembrane region" description="Helical" evidence="1">
    <location>
        <begin position="352"/>
        <end position="369"/>
    </location>
</feature>
<evidence type="ECO:0000256" key="1">
    <source>
        <dbReference type="SAM" id="Phobius"/>
    </source>
</evidence>
<reference evidence="4 5" key="1">
    <citation type="submission" date="2016-12" db="EMBL/GenBank/DDBJ databases">
        <title>Study of bacterial adaptation to deep sea.</title>
        <authorList>
            <person name="Song J."/>
            <person name="Yoshizawa S."/>
            <person name="Kogure K."/>
        </authorList>
    </citation>
    <scope>NUCLEOTIDE SEQUENCE [LARGE SCALE GENOMIC DNA]</scope>
    <source>
        <strain evidence="4 5">SAORIC-165</strain>
    </source>
</reference>
<dbReference type="EMBL" id="MQWA01000001">
    <property type="protein sequence ID" value="PQJ30253.1"/>
    <property type="molecule type" value="Genomic_DNA"/>
</dbReference>
<feature type="transmembrane region" description="Helical" evidence="1">
    <location>
        <begin position="321"/>
        <end position="346"/>
    </location>
</feature>
<feature type="domain" description="Nucleoside transporter/FeoB GTPase Gate" evidence="3">
    <location>
        <begin position="410"/>
        <end position="513"/>
    </location>
</feature>
<feature type="transmembrane region" description="Helical" evidence="1">
    <location>
        <begin position="489"/>
        <end position="510"/>
    </location>
</feature>